<dbReference type="PROSITE" id="PS50294">
    <property type="entry name" value="WD_REPEATS_REGION"/>
    <property type="match status" value="7"/>
</dbReference>
<dbReference type="InterPro" id="IPR036322">
    <property type="entry name" value="WD40_repeat_dom_sf"/>
</dbReference>
<dbReference type="OrthoDB" id="674604at2759"/>
<proteinExistence type="predicted"/>
<dbReference type="SUPFAM" id="SSF50978">
    <property type="entry name" value="WD40 repeat-like"/>
    <property type="match status" value="1"/>
</dbReference>
<dbReference type="InterPro" id="IPR001680">
    <property type="entry name" value="WD40_rpt"/>
</dbReference>
<dbReference type="PRINTS" id="PR00320">
    <property type="entry name" value="GPROTEINBRPT"/>
</dbReference>
<dbReference type="InterPro" id="IPR020472">
    <property type="entry name" value="WD40_PAC1"/>
</dbReference>
<evidence type="ECO:0000313" key="1">
    <source>
        <dbReference type="EMBL" id="CAD7236554.1"/>
    </source>
</evidence>
<gene>
    <name evidence="1" type="ORF">CTOB1V02_LOCUS14369</name>
</gene>
<dbReference type="InterPro" id="IPR015943">
    <property type="entry name" value="WD40/YVTN_repeat-like_dom_sf"/>
</dbReference>
<protein>
    <submittedName>
        <fullName evidence="1">Uncharacterized protein</fullName>
    </submittedName>
</protein>
<dbReference type="Gene3D" id="2.130.10.10">
    <property type="entry name" value="YVTN repeat-like/Quinoprotein amine dehydrogenase"/>
    <property type="match status" value="3"/>
</dbReference>
<dbReference type="EMBL" id="OB679904">
    <property type="protein sequence ID" value="CAD7236554.1"/>
    <property type="molecule type" value="Genomic_DNA"/>
</dbReference>
<sequence>MNFDFWLLIRRGFLLFLLSLQLLAGPALPPLVPGGENLADFPDWIIDKRTTYNSIAFSPDGKTLASGSDDYTVKLWDTNERRLLHSFKGHYSGITSANFSPDGKTLVSASYDSTVKLWDTIERRLLHSFEGHKFAVNSVNFSPDGKMLASSSYDSTVKLWDTVERRLLHSFEENPSRIYPVSFSPDGKTLVSGSSDHTIKLWDIAQQRLLHTFEGHSGAVLSVSFSPDGNTLASASNDNTVKLWDTEQRRLLHTFEGHQAPVNSVNISSDGKTLISGSEDNTVKLWDTEQRRLLYTFEGHQDTVRAVSFSPDGKTLTSGSTDNTVKLWDVKTKKLLHTLIGGANGNWLSINETNKTFQRGDDGTLLLERNGNDLQPALPKSFDKTKVKPPKLRRERTAPITIASGETQDLTFEVTNTSPQTLYWPKIELAADSPFSRHSFPGEAPNTIAPGKTTRVHVKIGAHLDNPPKPEQRILKLRLVAPNQTASEWLEIPVQVNTPQLEITEASLLKDENIIKVRIDNKGTQGIRNTFYKLDPNLPGLTELDTQNAEGIIEPGSFIERSFSLPPDFEAPKDHQIKLDVRNAELPFMVWEFNPKLTLAKPPIWMYAGLALLAMLSAL</sequence>
<reference evidence="1" key="1">
    <citation type="submission" date="2020-11" db="EMBL/GenBank/DDBJ databases">
        <authorList>
            <person name="Tran Van P."/>
        </authorList>
    </citation>
    <scope>NUCLEOTIDE SEQUENCE</scope>
</reference>
<accession>A0A7R8WR22</accession>
<name>A0A7R8WR22_9CRUS</name>
<dbReference type="PANTHER" id="PTHR44129">
    <property type="entry name" value="WD REPEAT-CONTAINING PROTEIN POP1"/>
    <property type="match status" value="1"/>
</dbReference>
<dbReference type="PROSITE" id="PS00678">
    <property type="entry name" value="WD_REPEATS_1"/>
    <property type="match status" value="4"/>
</dbReference>
<dbReference type="InterPro" id="IPR019775">
    <property type="entry name" value="WD40_repeat_CS"/>
</dbReference>
<feature type="non-terminal residue" evidence="1">
    <location>
        <position position="619"/>
    </location>
</feature>
<dbReference type="AlphaFoldDB" id="A0A7R8WR22"/>
<dbReference type="PROSITE" id="PS50082">
    <property type="entry name" value="WD_REPEATS_2"/>
    <property type="match status" value="7"/>
</dbReference>
<dbReference type="SMART" id="SM00320">
    <property type="entry name" value="WD40"/>
    <property type="match status" value="7"/>
</dbReference>
<dbReference type="CDD" id="cd00200">
    <property type="entry name" value="WD40"/>
    <property type="match status" value="1"/>
</dbReference>
<dbReference type="InterPro" id="IPR050349">
    <property type="entry name" value="WD_LIS1/nudF_dynein_reg"/>
</dbReference>
<dbReference type="Pfam" id="PF00400">
    <property type="entry name" value="WD40"/>
    <property type="match status" value="7"/>
</dbReference>
<organism evidence="1">
    <name type="scientific">Cyprideis torosa</name>
    <dbReference type="NCBI Taxonomy" id="163714"/>
    <lineage>
        <taxon>Eukaryota</taxon>
        <taxon>Metazoa</taxon>
        <taxon>Ecdysozoa</taxon>
        <taxon>Arthropoda</taxon>
        <taxon>Crustacea</taxon>
        <taxon>Oligostraca</taxon>
        <taxon>Ostracoda</taxon>
        <taxon>Podocopa</taxon>
        <taxon>Podocopida</taxon>
        <taxon>Cytherocopina</taxon>
        <taxon>Cytheroidea</taxon>
        <taxon>Cytherideidae</taxon>
        <taxon>Cyprideis</taxon>
    </lineage>
</organism>